<dbReference type="PROSITE" id="PS00109">
    <property type="entry name" value="PROTEIN_KINASE_TYR"/>
    <property type="match status" value="1"/>
</dbReference>
<dbReference type="WBParaSite" id="PSU_v2.g7596.t1">
    <property type="protein sequence ID" value="PSU_v2.g7596.t1"/>
    <property type="gene ID" value="PSU_v2.g7596"/>
</dbReference>
<dbReference type="FunFam" id="3.30.200.20:FF:000518">
    <property type="entry name" value="Tyrosine-protein kinase"/>
    <property type="match status" value="1"/>
</dbReference>
<dbReference type="SUPFAM" id="SSF56112">
    <property type="entry name" value="Protein kinase-like (PK-like)"/>
    <property type="match status" value="1"/>
</dbReference>
<dbReference type="EC" id="2.7.10.2" evidence="9"/>
<dbReference type="PROSITE" id="PS50001">
    <property type="entry name" value="SH2"/>
    <property type="match status" value="1"/>
</dbReference>
<dbReference type="InterPro" id="IPR035849">
    <property type="entry name" value="Fes/Fps/Fer_SH2"/>
</dbReference>
<evidence type="ECO:0000313" key="14">
    <source>
        <dbReference type="WBParaSite" id="PSU_v2.g7596.t1"/>
    </source>
</evidence>
<dbReference type="CDD" id="cd10361">
    <property type="entry name" value="SH2_Fps_family"/>
    <property type="match status" value="1"/>
</dbReference>
<dbReference type="PRINTS" id="PR00109">
    <property type="entry name" value="TYRKINASE"/>
</dbReference>
<evidence type="ECO:0000256" key="10">
    <source>
        <dbReference type="SAM" id="MobiDB-lite"/>
    </source>
</evidence>
<sequence>MSECYYHGLLPREDVQYLLKNNGDFLVRVSQPRSNDVGRQIIISLLVDKDAETNIGLRHIVVRKQMGKYQVEESPRFDLIQHLIDHFMKSGKPISPTVGNTVLVTPIGRQKWELRHSDIELTKRLGAGVYGEVYRGKMKRRNHMMDIAVKTARTTVVTKEGIKEMMREARMMRNYIHPNVVRIYGVALDEDPIMIVMELVRGGSLQEHLRSNSAKITDTERLNSMASSASWGLEFLHSRSCIHRDIASRNCLYDRSKNVKISDFGLSREGETFKMTTTQRVPIKWIAPETLTTFTFSKATDVYSFGVLIWEIYNNGIEPFEGKKTSEIKAMVLNGERLEFPSTTPPEIKEMVTQHMWNKAEERYTMIDIVKRFEQLSGVKQPPPKQRNNKGSLKTIGRITADESNVSMETSSKGSWSTKKLKKRRSKFLFRSK</sequence>
<evidence type="ECO:0000256" key="8">
    <source>
        <dbReference type="PROSITE-ProRule" id="PRU10141"/>
    </source>
</evidence>
<dbReference type="Gene3D" id="3.30.200.20">
    <property type="entry name" value="Phosphorylase Kinase, domain 1"/>
    <property type="match status" value="1"/>
</dbReference>
<evidence type="ECO:0000256" key="9">
    <source>
        <dbReference type="RuleBase" id="RU362096"/>
    </source>
</evidence>
<dbReference type="SMART" id="SM00219">
    <property type="entry name" value="TyrKc"/>
    <property type="match status" value="1"/>
</dbReference>
<dbReference type="InterPro" id="IPR011009">
    <property type="entry name" value="Kinase-like_dom_sf"/>
</dbReference>
<dbReference type="InterPro" id="IPR050198">
    <property type="entry name" value="Non-receptor_tyrosine_kinases"/>
</dbReference>
<dbReference type="InterPro" id="IPR017441">
    <property type="entry name" value="Protein_kinase_ATP_BS"/>
</dbReference>
<comment type="similarity">
    <text evidence="9">Belongs to the protein kinase superfamily. Tyr protein kinase family.</text>
</comment>
<dbReference type="InterPro" id="IPR008266">
    <property type="entry name" value="Tyr_kinase_AS"/>
</dbReference>
<keyword evidence="5 9" id="KW-0829">Tyrosine-protein kinase</keyword>
<evidence type="ECO:0000256" key="4">
    <source>
        <dbReference type="ARBA" id="ARBA00022840"/>
    </source>
</evidence>
<keyword evidence="2 8" id="KW-0547">Nucleotide-binding</keyword>
<dbReference type="Pfam" id="PF00017">
    <property type="entry name" value="SH2"/>
    <property type="match status" value="1"/>
</dbReference>
<keyword evidence="7" id="KW-0727">SH2 domain</keyword>
<name>A0A914Z5H0_9BILA</name>
<evidence type="ECO:0000256" key="7">
    <source>
        <dbReference type="PROSITE-ProRule" id="PRU00191"/>
    </source>
</evidence>
<reference evidence="14" key="1">
    <citation type="submission" date="2022-11" db="UniProtKB">
        <authorList>
            <consortium name="WormBaseParasite"/>
        </authorList>
    </citation>
    <scope>IDENTIFICATION</scope>
</reference>
<dbReference type="GO" id="GO:0004715">
    <property type="term" value="F:non-membrane spanning protein tyrosine kinase activity"/>
    <property type="evidence" value="ECO:0007669"/>
    <property type="project" value="UniProtKB-EC"/>
</dbReference>
<dbReference type="InterPro" id="IPR001245">
    <property type="entry name" value="Ser-Thr/Tyr_kinase_cat_dom"/>
</dbReference>
<keyword evidence="13" id="KW-1185">Reference proteome</keyword>
<proteinExistence type="inferred from homology"/>
<feature type="binding site" evidence="8">
    <location>
        <position position="150"/>
    </location>
    <ligand>
        <name>ATP</name>
        <dbReference type="ChEBI" id="CHEBI:30616"/>
    </ligand>
</feature>
<accession>A0A914Z5H0</accession>
<dbReference type="SUPFAM" id="SSF55550">
    <property type="entry name" value="SH2 domain"/>
    <property type="match status" value="1"/>
</dbReference>
<dbReference type="PANTHER" id="PTHR24418">
    <property type="entry name" value="TYROSINE-PROTEIN KINASE"/>
    <property type="match status" value="1"/>
</dbReference>
<dbReference type="InterPro" id="IPR000980">
    <property type="entry name" value="SH2"/>
</dbReference>
<feature type="region of interest" description="Disordered" evidence="10">
    <location>
        <begin position="379"/>
        <end position="399"/>
    </location>
</feature>
<keyword evidence="4 8" id="KW-0067">ATP-binding</keyword>
<evidence type="ECO:0000256" key="3">
    <source>
        <dbReference type="ARBA" id="ARBA00022777"/>
    </source>
</evidence>
<evidence type="ECO:0000313" key="13">
    <source>
        <dbReference type="Proteomes" id="UP000887577"/>
    </source>
</evidence>
<dbReference type="Proteomes" id="UP000887577">
    <property type="component" value="Unplaced"/>
</dbReference>
<keyword evidence="1 9" id="KW-0808">Transferase</keyword>
<dbReference type="CDD" id="cd00192">
    <property type="entry name" value="PTKc"/>
    <property type="match status" value="1"/>
</dbReference>
<evidence type="ECO:0000259" key="11">
    <source>
        <dbReference type="PROSITE" id="PS50001"/>
    </source>
</evidence>
<feature type="domain" description="Protein kinase" evidence="12">
    <location>
        <begin position="119"/>
        <end position="376"/>
    </location>
</feature>
<dbReference type="Gene3D" id="1.10.510.10">
    <property type="entry name" value="Transferase(Phosphotransferase) domain 1"/>
    <property type="match status" value="1"/>
</dbReference>
<dbReference type="Gene3D" id="3.30.505.10">
    <property type="entry name" value="SH2 domain"/>
    <property type="match status" value="1"/>
</dbReference>
<keyword evidence="3 9" id="KW-0418">Kinase</keyword>
<dbReference type="InterPro" id="IPR020635">
    <property type="entry name" value="Tyr_kinase_cat_dom"/>
</dbReference>
<dbReference type="SMART" id="SM00252">
    <property type="entry name" value="SH2"/>
    <property type="match status" value="1"/>
</dbReference>
<evidence type="ECO:0000256" key="6">
    <source>
        <dbReference type="ARBA" id="ARBA00051245"/>
    </source>
</evidence>
<dbReference type="PROSITE" id="PS50011">
    <property type="entry name" value="PROTEIN_KINASE_DOM"/>
    <property type="match status" value="1"/>
</dbReference>
<dbReference type="InterPro" id="IPR000719">
    <property type="entry name" value="Prot_kinase_dom"/>
</dbReference>
<evidence type="ECO:0000256" key="2">
    <source>
        <dbReference type="ARBA" id="ARBA00022741"/>
    </source>
</evidence>
<protein>
    <recommendedName>
        <fullName evidence="9">Tyrosine-protein kinase</fullName>
        <ecNumber evidence="9">2.7.10.2</ecNumber>
    </recommendedName>
</protein>
<evidence type="ECO:0000256" key="1">
    <source>
        <dbReference type="ARBA" id="ARBA00022679"/>
    </source>
</evidence>
<evidence type="ECO:0000256" key="5">
    <source>
        <dbReference type="ARBA" id="ARBA00023137"/>
    </source>
</evidence>
<dbReference type="InterPro" id="IPR036860">
    <property type="entry name" value="SH2_dom_sf"/>
</dbReference>
<organism evidence="13 14">
    <name type="scientific">Panagrolaimus superbus</name>
    <dbReference type="NCBI Taxonomy" id="310955"/>
    <lineage>
        <taxon>Eukaryota</taxon>
        <taxon>Metazoa</taxon>
        <taxon>Ecdysozoa</taxon>
        <taxon>Nematoda</taxon>
        <taxon>Chromadorea</taxon>
        <taxon>Rhabditida</taxon>
        <taxon>Tylenchina</taxon>
        <taxon>Panagrolaimomorpha</taxon>
        <taxon>Panagrolaimoidea</taxon>
        <taxon>Panagrolaimidae</taxon>
        <taxon>Panagrolaimus</taxon>
    </lineage>
</organism>
<dbReference type="AlphaFoldDB" id="A0A914Z5H0"/>
<dbReference type="PROSITE" id="PS00107">
    <property type="entry name" value="PROTEIN_KINASE_ATP"/>
    <property type="match status" value="1"/>
</dbReference>
<dbReference type="GO" id="GO:0005524">
    <property type="term" value="F:ATP binding"/>
    <property type="evidence" value="ECO:0007669"/>
    <property type="project" value="UniProtKB-UniRule"/>
</dbReference>
<dbReference type="Pfam" id="PF07714">
    <property type="entry name" value="PK_Tyr_Ser-Thr"/>
    <property type="match status" value="1"/>
</dbReference>
<feature type="domain" description="SH2" evidence="11">
    <location>
        <begin position="5"/>
        <end position="107"/>
    </location>
</feature>
<evidence type="ECO:0000259" key="12">
    <source>
        <dbReference type="PROSITE" id="PS50011"/>
    </source>
</evidence>
<comment type="catalytic activity">
    <reaction evidence="6 9">
        <text>L-tyrosyl-[protein] + ATP = O-phospho-L-tyrosyl-[protein] + ADP + H(+)</text>
        <dbReference type="Rhea" id="RHEA:10596"/>
        <dbReference type="Rhea" id="RHEA-COMP:10136"/>
        <dbReference type="Rhea" id="RHEA-COMP:20101"/>
        <dbReference type="ChEBI" id="CHEBI:15378"/>
        <dbReference type="ChEBI" id="CHEBI:30616"/>
        <dbReference type="ChEBI" id="CHEBI:46858"/>
        <dbReference type="ChEBI" id="CHEBI:61978"/>
        <dbReference type="ChEBI" id="CHEBI:456216"/>
        <dbReference type="EC" id="2.7.10.2"/>
    </reaction>
</comment>